<keyword evidence="5" id="KW-0597">Phosphoprotein</keyword>
<protein>
    <recommendedName>
        <fullName evidence="3">histidine kinase</fullName>
        <ecNumber evidence="3">2.7.13.3</ecNumber>
    </recommendedName>
</protein>
<evidence type="ECO:0000256" key="7">
    <source>
        <dbReference type="ARBA" id="ARBA00022692"/>
    </source>
</evidence>
<evidence type="ECO:0000256" key="6">
    <source>
        <dbReference type="ARBA" id="ARBA00022679"/>
    </source>
</evidence>
<dbReference type="InterPro" id="IPR036890">
    <property type="entry name" value="HATPase_C_sf"/>
</dbReference>
<reference evidence="18 19" key="1">
    <citation type="submission" date="2010-08" db="EMBL/GenBank/DDBJ databases">
        <title>The draft genome of Desulfovibrio fructosovorans JJ.</title>
        <authorList>
            <consortium name="US DOE Joint Genome Institute (JGI-PGF)"/>
            <person name="Lucas S."/>
            <person name="Copeland A."/>
            <person name="Lapidus A."/>
            <person name="Cheng J.-F."/>
            <person name="Bruce D."/>
            <person name="Goodwin L."/>
            <person name="Pitluck S."/>
            <person name="Land M.L."/>
            <person name="Hauser L."/>
            <person name="Chang Y.-J."/>
            <person name="Jeffries C."/>
            <person name="Wall J.D."/>
            <person name="Stahl D.A."/>
            <person name="Arkin A.P."/>
            <person name="Dehal P."/>
            <person name="Stolyar S.M."/>
            <person name="Hazen T.C."/>
            <person name="Woyke T.J."/>
        </authorList>
    </citation>
    <scope>NUCLEOTIDE SEQUENCE [LARGE SCALE GENOMIC DNA]</scope>
    <source>
        <strain evidence="18 19">JJ</strain>
    </source>
</reference>
<dbReference type="CDD" id="cd00130">
    <property type="entry name" value="PAS"/>
    <property type="match status" value="1"/>
</dbReference>
<dbReference type="Gene3D" id="3.30.565.10">
    <property type="entry name" value="Histidine kinase-like ATPase, C-terminal domain"/>
    <property type="match status" value="1"/>
</dbReference>
<feature type="domain" description="PAS" evidence="16">
    <location>
        <begin position="389"/>
        <end position="465"/>
    </location>
</feature>
<evidence type="ECO:0000256" key="1">
    <source>
        <dbReference type="ARBA" id="ARBA00000085"/>
    </source>
</evidence>
<evidence type="ECO:0000259" key="17">
    <source>
        <dbReference type="PROSITE" id="PS50885"/>
    </source>
</evidence>
<keyword evidence="7 14" id="KW-0812">Transmembrane</keyword>
<dbReference type="SUPFAM" id="SSF55785">
    <property type="entry name" value="PYP-like sensor domain (PAS domain)"/>
    <property type="match status" value="1"/>
</dbReference>
<evidence type="ECO:0000256" key="10">
    <source>
        <dbReference type="ARBA" id="ARBA00022840"/>
    </source>
</evidence>
<evidence type="ECO:0000256" key="12">
    <source>
        <dbReference type="ARBA" id="ARBA00023012"/>
    </source>
</evidence>
<proteinExistence type="predicted"/>
<dbReference type="InterPro" id="IPR013656">
    <property type="entry name" value="PAS_4"/>
</dbReference>
<dbReference type="CDD" id="cd18774">
    <property type="entry name" value="PDC2_HK_sensor"/>
    <property type="match status" value="1"/>
</dbReference>
<dbReference type="PROSITE" id="PS50109">
    <property type="entry name" value="HIS_KIN"/>
    <property type="match status" value="1"/>
</dbReference>
<keyword evidence="9 18" id="KW-0418">Kinase</keyword>
<dbReference type="InterPro" id="IPR000014">
    <property type="entry name" value="PAS"/>
</dbReference>
<dbReference type="SUPFAM" id="SSF103190">
    <property type="entry name" value="Sensory domain-like"/>
    <property type="match status" value="1"/>
</dbReference>
<dbReference type="Pfam" id="PF00672">
    <property type="entry name" value="HAMP"/>
    <property type="match status" value="1"/>
</dbReference>
<evidence type="ECO:0000259" key="16">
    <source>
        <dbReference type="PROSITE" id="PS50112"/>
    </source>
</evidence>
<dbReference type="Pfam" id="PF08448">
    <property type="entry name" value="PAS_4"/>
    <property type="match status" value="1"/>
</dbReference>
<evidence type="ECO:0000259" key="15">
    <source>
        <dbReference type="PROSITE" id="PS50109"/>
    </source>
</evidence>
<dbReference type="PANTHER" id="PTHR43065">
    <property type="entry name" value="SENSOR HISTIDINE KINASE"/>
    <property type="match status" value="1"/>
</dbReference>
<gene>
    <name evidence="18" type="ORF">DesfrDRAFT_1618</name>
</gene>
<comment type="catalytic activity">
    <reaction evidence="1">
        <text>ATP + protein L-histidine = ADP + protein N-phospho-L-histidine.</text>
        <dbReference type="EC" id="2.7.13.3"/>
    </reaction>
</comment>
<dbReference type="GO" id="GO:0005886">
    <property type="term" value="C:plasma membrane"/>
    <property type="evidence" value="ECO:0007669"/>
    <property type="project" value="UniProtKB-SubCell"/>
</dbReference>
<evidence type="ECO:0000256" key="2">
    <source>
        <dbReference type="ARBA" id="ARBA00004651"/>
    </source>
</evidence>
<dbReference type="PROSITE" id="PS50112">
    <property type="entry name" value="PAS"/>
    <property type="match status" value="1"/>
</dbReference>
<feature type="domain" description="Histidine kinase" evidence="15">
    <location>
        <begin position="521"/>
        <end position="714"/>
    </location>
</feature>
<dbReference type="Pfam" id="PF02743">
    <property type="entry name" value="dCache_1"/>
    <property type="match status" value="1"/>
</dbReference>
<evidence type="ECO:0000256" key="3">
    <source>
        <dbReference type="ARBA" id="ARBA00012438"/>
    </source>
</evidence>
<evidence type="ECO:0000313" key="18">
    <source>
        <dbReference type="EMBL" id="EFL51763.1"/>
    </source>
</evidence>
<dbReference type="Proteomes" id="UP000006250">
    <property type="component" value="Unassembled WGS sequence"/>
</dbReference>
<dbReference type="EC" id="2.7.13.3" evidence="3"/>
<organism evidence="18 19">
    <name type="scientific">Solidesulfovibrio fructosivorans JJ]</name>
    <dbReference type="NCBI Taxonomy" id="596151"/>
    <lineage>
        <taxon>Bacteria</taxon>
        <taxon>Pseudomonadati</taxon>
        <taxon>Thermodesulfobacteriota</taxon>
        <taxon>Desulfovibrionia</taxon>
        <taxon>Desulfovibrionales</taxon>
        <taxon>Desulfovibrionaceae</taxon>
        <taxon>Solidesulfovibrio</taxon>
    </lineage>
</organism>
<evidence type="ECO:0000313" key="19">
    <source>
        <dbReference type="Proteomes" id="UP000006250"/>
    </source>
</evidence>
<dbReference type="NCBIfam" id="TIGR00229">
    <property type="entry name" value="sensory_box"/>
    <property type="match status" value="1"/>
</dbReference>
<keyword evidence="8" id="KW-0547">Nucleotide-binding</keyword>
<evidence type="ECO:0000256" key="11">
    <source>
        <dbReference type="ARBA" id="ARBA00022989"/>
    </source>
</evidence>
<dbReference type="EMBL" id="AECZ01000008">
    <property type="protein sequence ID" value="EFL51763.1"/>
    <property type="molecule type" value="Genomic_DNA"/>
</dbReference>
<dbReference type="InterPro" id="IPR033479">
    <property type="entry name" value="dCache_1"/>
</dbReference>
<dbReference type="PROSITE" id="PS50885">
    <property type="entry name" value="HAMP"/>
    <property type="match status" value="1"/>
</dbReference>
<keyword evidence="10" id="KW-0067">ATP-binding</keyword>
<dbReference type="SUPFAM" id="SSF55874">
    <property type="entry name" value="ATPase domain of HSP90 chaperone/DNA topoisomerase II/histidine kinase"/>
    <property type="match status" value="1"/>
</dbReference>
<dbReference type="GO" id="GO:0004673">
    <property type="term" value="F:protein histidine kinase activity"/>
    <property type="evidence" value="ECO:0007669"/>
    <property type="project" value="UniProtKB-EC"/>
</dbReference>
<dbReference type="Pfam" id="PF07568">
    <property type="entry name" value="HisKA_2"/>
    <property type="match status" value="1"/>
</dbReference>
<keyword evidence="4" id="KW-1003">Cell membrane</keyword>
<dbReference type="SMART" id="SM00091">
    <property type="entry name" value="PAS"/>
    <property type="match status" value="1"/>
</dbReference>
<keyword evidence="6" id="KW-0808">Transferase</keyword>
<dbReference type="Gene3D" id="6.10.340.10">
    <property type="match status" value="1"/>
</dbReference>
<dbReference type="Gene3D" id="3.30.450.20">
    <property type="entry name" value="PAS domain"/>
    <property type="match status" value="2"/>
</dbReference>
<evidence type="ECO:0000256" key="4">
    <source>
        <dbReference type="ARBA" id="ARBA00022475"/>
    </source>
</evidence>
<dbReference type="AlphaFoldDB" id="E1JVG9"/>
<dbReference type="InterPro" id="IPR011495">
    <property type="entry name" value="Sig_transdc_His_kin_sub2_dim/P"/>
</dbReference>
<dbReference type="SMART" id="SM00387">
    <property type="entry name" value="HATPase_c"/>
    <property type="match status" value="1"/>
</dbReference>
<evidence type="ECO:0000256" key="13">
    <source>
        <dbReference type="ARBA" id="ARBA00023136"/>
    </source>
</evidence>
<keyword evidence="13 14" id="KW-0472">Membrane</keyword>
<evidence type="ECO:0000256" key="8">
    <source>
        <dbReference type="ARBA" id="ARBA00022741"/>
    </source>
</evidence>
<dbReference type="SMART" id="SM00304">
    <property type="entry name" value="HAMP"/>
    <property type="match status" value="1"/>
</dbReference>
<dbReference type="CDD" id="cd12914">
    <property type="entry name" value="PDC1_DGC_like"/>
    <property type="match status" value="1"/>
</dbReference>
<accession>E1JVG9</accession>
<dbReference type="InterPro" id="IPR029151">
    <property type="entry name" value="Sensor-like_sf"/>
</dbReference>
<keyword evidence="19" id="KW-1185">Reference proteome</keyword>
<dbReference type="CDD" id="cd06225">
    <property type="entry name" value="HAMP"/>
    <property type="match status" value="1"/>
</dbReference>
<dbReference type="InterPro" id="IPR003594">
    <property type="entry name" value="HATPase_dom"/>
</dbReference>
<dbReference type="GO" id="GO:0000160">
    <property type="term" value="P:phosphorelay signal transduction system"/>
    <property type="evidence" value="ECO:0007669"/>
    <property type="project" value="UniProtKB-KW"/>
</dbReference>
<dbReference type="eggNOG" id="COG5002">
    <property type="taxonomic scope" value="Bacteria"/>
</dbReference>
<evidence type="ECO:0000256" key="9">
    <source>
        <dbReference type="ARBA" id="ARBA00022777"/>
    </source>
</evidence>
<evidence type="ECO:0000256" key="5">
    <source>
        <dbReference type="ARBA" id="ARBA00022553"/>
    </source>
</evidence>
<dbReference type="GO" id="GO:0005524">
    <property type="term" value="F:ATP binding"/>
    <property type="evidence" value="ECO:0007669"/>
    <property type="project" value="UniProtKB-KW"/>
</dbReference>
<feature type="domain" description="HAMP" evidence="17">
    <location>
        <begin position="323"/>
        <end position="377"/>
    </location>
</feature>
<keyword evidence="11 14" id="KW-1133">Transmembrane helix</keyword>
<dbReference type="InterPro" id="IPR005467">
    <property type="entry name" value="His_kinase_dom"/>
</dbReference>
<dbReference type="PANTHER" id="PTHR43065:SF23">
    <property type="entry name" value="SENSOR HISTIDINE KINASE PDTAS"/>
    <property type="match status" value="1"/>
</dbReference>
<dbReference type="InterPro" id="IPR035965">
    <property type="entry name" value="PAS-like_dom_sf"/>
</dbReference>
<name>E1JVG9_SOLFR</name>
<sequence>MCRFPMGKVRHGPWQWFLNRSIATILTGIVLLAALPAMGVIVASSFEARHQAELRAWDDIRNLTRSLIALQRGVLRQARGVLVALDHTEEVRGRRLAACNRLFTNLLRDHPELSNVFLTDASGTVVASGLPAFLGVNLADRKYFQEAMTTRGLGVSKFIYGRATKKPILVFALPRMDADGRLLGVIGMSYYLEGYDKFLKRIELPENSRITLLDPDGLRMVAYPPTELFPMGGRLVPRLWAQLAAETADEGTFIAPRYTGGDGLFSFTRLRLAPGEPPYMTILVSAACYDVFADADKQLRRGLLSALIATLLALVIARVAGRAALGRGIASLVDAAERLAGGDLLARDKAAETGSLEVRRLGASFNAMAETIELRERELMETAAALGRMRAMLSNILESMPSAIIGIDPAGRVTHINGNARELFGLDAEDALGREVGASLPQLSGYMPNVETALRERRSQVVEKQLLPQHGAPHLMNMLFYPLVANGAEGVVIRLDDVTESERIREAVEKALVDKSILLKEIHHRVKNNLQIILSFISLQADEAADPAERERLLLLGARIRSMALVHQQLYNRGDAATVDMGEYVRSLAQGVLSVFKEHTAGVRLVCDARPFPLSLNAAVPCGLLLTELITNACKHAFFPGESGELRVGCRLENGQARFWVEDTGRGVPEGFDHTALATMGMTLVRELARQLEGEVRIAQSPEGGARFEIAFPA</sequence>
<comment type="subcellular location">
    <subcellularLocation>
        <location evidence="2">Cell membrane</location>
        <topology evidence="2">Multi-pass membrane protein</topology>
    </subcellularLocation>
</comment>
<dbReference type="InterPro" id="IPR003660">
    <property type="entry name" value="HAMP_dom"/>
</dbReference>
<comment type="caution">
    <text evidence="18">The sequence shown here is derived from an EMBL/GenBank/DDBJ whole genome shotgun (WGS) entry which is preliminary data.</text>
</comment>
<keyword evidence="12" id="KW-0902">Two-component regulatory system</keyword>
<dbReference type="Pfam" id="PF02518">
    <property type="entry name" value="HATPase_c"/>
    <property type="match status" value="1"/>
</dbReference>
<evidence type="ECO:0000256" key="14">
    <source>
        <dbReference type="SAM" id="Phobius"/>
    </source>
</evidence>
<dbReference type="STRING" id="596151.DesfrDRAFT_1618"/>
<feature type="transmembrane region" description="Helical" evidence="14">
    <location>
        <begin position="302"/>
        <end position="321"/>
    </location>
</feature>